<dbReference type="InterPro" id="IPR028359">
    <property type="entry name" value="UDP_ManNAc/GlcNAc_DH"/>
</dbReference>
<dbReference type="Proteomes" id="UP000051497">
    <property type="component" value="Unassembled WGS sequence"/>
</dbReference>
<reference evidence="7" key="2">
    <citation type="journal article" date="2016" name="Genome Announc.">
        <title>Draft Genome Sequences of Two Novel Amoeba-Resistant Intranuclear Bacteria, 'Candidatus Berkiella cookevillensis' and 'Candidatus Berkiella aquae'.</title>
        <authorList>
            <person name="Mehari Y.T."/>
            <person name="Arivett B.A."/>
            <person name="Farone A.L."/>
            <person name="Gunderson J.H."/>
            <person name="Farone M.B."/>
        </authorList>
    </citation>
    <scope>NUCLEOTIDE SEQUENCE</scope>
    <source>
        <strain evidence="7">HT99</strain>
    </source>
</reference>
<dbReference type="SMART" id="SM00984">
    <property type="entry name" value="UDPG_MGDP_dh_C"/>
    <property type="match status" value="1"/>
</dbReference>
<evidence type="ECO:0000259" key="5">
    <source>
        <dbReference type="SMART" id="SM00984"/>
    </source>
</evidence>
<dbReference type="PIRSF" id="PIRSF000124">
    <property type="entry name" value="UDPglc_GDPman_dh"/>
    <property type="match status" value="1"/>
</dbReference>
<evidence type="ECO:0000313" key="7">
    <source>
        <dbReference type="EMBL" id="MCS5711013.1"/>
    </source>
</evidence>
<dbReference type="PANTHER" id="PTHR43491:SF2">
    <property type="entry name" value="UDP-N-ACETYL-D-MANNOSAMINE DEHYDROGENASE"/>
    <property type="match status" value="1"/>
</dbReference>
<dbReference type="SUPFAM" id="SSF51735">
    <property type="entry name" value="NAD(P)-binding Rossmann-fold domains"/>
    <property type="match status" value="1"/>
</dbReference>
<dbReference type="InterPro" id="IPR014026">
    <property type="entry name" value="UDP-Glc/GDP-Man_DH_dimer"/>
</dbReference>
<dbReference type="InterPro" id="IPR036220">
    <property type="entry name" value="UDP-Glc/GDP-Man_DH_C_sf"/>
</dbReference>
<dbReference type="InterPro" id="IPR001732">
    <property type="entry name" value="UDP-Glc/GDP-Man_DH_N"/>
</dbReference>
<reference evidence="6" key="1">
    <citation type="submission" date="2015-09" db="EMBL/GenBank/DDBJ databases">
        <title>Draft Genome Sequences of Two Novel Amoeba-resistant Intranuclear Bacteria, Candidatus Berkiella cookevillensis and Candidatus Berkiella aquae.</title>
        <authorList>
            <person name="Mehari Y.T."/>
            <person name="Arivett B.A."/>
            <person name="Farone A.L."/>
            <person name="Gunderson J.H."/>
            <person name="Farone M.B."/>
        </authorList>
    </citation>
    <scope>NUCLEOTIDE SEQUENCE [LARGE SCALE GENOMIC DNA]</scope>
    <source>
        <strain evidence="6">HT99</strain>
    </source>
</reference>
<name>A0A0Q9YL62_9GAMM</name>
<keyword evidence="3" id="KW-0520">NAD</keyword>
<evidence type="ECO:0000256" key="1">
    <source>
        <dbReference type="ARBA" id="ARBA00006601"/>
    </source>
</evidence>
<dbReference type="STRING" id="295108.HT99x_01622"/>
<comment type="caution">
    <text evidence="6">The sequence shown here is derived from an EMBL/GenBank/DDBJ whole genome shotgun (WGS) entry which is preliminary data.</text>
</comment>
<dbReference type="EMBL" id="LKAJ01000005">
    <property type="protein sequence ID" value="KRG21446.1"/>
    <property type="molecule type" value="Genomic_DNA"/>
</dbReference>
<dbReference type="InterPro" id="IPR014027">
    <property type="entry name" value="UDP-Glc/GDP-Man_DH_C"/>
</dbReference>
<dbReference type="NCBIfam" id="TIGR03026">
    <property type="entry name" value="NDP-sugDHase"/>
    <property type="match status" value="1"/>
</dbReference>
<comment type="similarity">
    <text evidence="1 4">Belongs to the UDP-glucose/GDP-mannose dehydrogenase family.</text>
</comment>
<evidence type="ECO:0000256" key="4">
    <source>
        <dbReference type="PIRNR" id="PIRNR000124"/>
    </source>
</evidence>
<protein>
    <submittedName>
        <fullName evidence="7">Nucleotide sugar dehydrogenase</fullName>
    </submittedName>
    <submittedName>
        <fullName evidence="6">UDP-N-acetyl-D-glucosamine 6-dehydrogenase</fullName>
        <ecNumber evidence="6">1.1.1.136</ecNumber>
    </submittedName>
</protein>
<dbReference type="InterPro" id="IPR036291">
    <property type="entry name" value="NAD(P)-bd_dom_sf"/>
</dbReference>
<keyword evidence="8" id="KW-1185">Reference proteome</keyword>
<dbReference type="GO" id="GO:0016628">
    <property type="term" value="F:oxidoreductase activity, acting on the CH-CH group of donors, NAD or NADP as acceptor"/>
    <property type="evidence" value="ECO:0007669"/>
    <property type="project" value="InterPro"/>
</dbReference>
<dbReference type="OrthoDB" id="9803238at2"/>
<dbReference type="PIRSF" id="PIRSF500136">
    <property type="entry name" value="UDP_ManNAc_DH"/>
    <property type="match status" value="1"/>
</dbReference>
<dbReference type="InterPro" id="IPR008927">
    <property type="entry name" value="6-PGluconate_DH-like_C_sf"/>
</dbReference>
<dbReference type="PATRIC" id="fig|1590043.3.peg.1656"/>
<dbReference type="GO" id="GO:0051287">
    <property type="term" value="F:NAD binding"/>
    <property type="evidence" value="ECO:0007669"/>
    <property type="project" value="InterPro"/>
</dbReference>
<evidence type="ECO:0000313" key="8">
    <source>
        <dbReference type="Proteomes" id="UP000051497"/>
    </source>
</evidence>
<dbReference type="EMBL" id="LKAJ02000001">
    <property type="protein sequence ID" value="MCS5711013.1"/>
    <property type="molecule type" value="Genomic_DNA"/>
</dbReference>
<dbReference type="Pfam" id="PF03721">
    <property type="entry name" value="UDPG_MGDP_dh_N"/>
    <property type="match status" value="1"/>
</dbReference>
<accession>A0A0Q9YL62</accession>
<keyword evidence="2 6" id="KW-0560">Oxidoreductase</keyword>
<dbReference type="Pfam" id="PF00984">
    <property type="entry name" value="UDPG_MGDP_dh"/>
    <property type="match status" value="1"/>
</dbReference>
<gene>
    <name evidence="6" type="primary">wbpA</name>
    <name evidence="7" type="ORF">HT99x_006185</name>
    <name evidence="6" type="ORF">HT99x_01622</name>
</gene>
<organism evidence="6">
    <name type="scientific">Candidatus Berkiella aquae</name>
    <dbReference type="NCBI Taxonomy" id="295108"/>
    <lineage>
        <taxon>Bacteria</taxon>
        <taxon>Pseudomonadati</taxon>
        <taxon>Pseudomonadota</taxon>
        <taxon>Gammaproteobacteria</taxon>
        <taxon>Candidatus Berkiellales</taxon>
        <taxon>Candidatus Berkiellaceae</taxon>
        <taxon>Candidatus Berkiella</taxon>
    </lineage>
</organism>
<dbReference type="SUPFAM" id="SSF52413">
    <property type="entry name" value="UDP-glucose/GDP-mannose dehydrogenase C-terminal domain"/>
    <property type="match status" value="1"/>
</dbReference>
<dbReference type="InterPro" id="IPR017476">
    <property type="entry name" value="UDP-Glc/GDP-Man"/>
</dbReference>
<reference evidence="7" key="3">
    <citation type="submission" date="2021-06" db="EMBL/GenBank/DDBJ databases">
        <title>Genomic Description and Analysis of Intracellular Bacteria, Candidatus Berkiella cookevillensis and Candidatus Berkiella aquae.</title>
        <authorList>
            <person name="Kidane D.T."/>
            <person name="Mehari Y.T."/>
            <person name="Rice F.C."/>
            <person name="Arivett B.A."/>
            <person name="Farone A.L."/>
            <person name="Berk S.G."/>
            <person name="Farone M.B."/>
        </authorList>
    </citation>
    <scope>NUCLEOTIDE SEQUENCE</scope>
    <source>
        <strain evidence="7">HT99</strain>
    </source>
</reference>
<dbReference type="EC" id="1.1.1.136" evidence="6"/>
<evidence type="ECO:0000256" key="2">
    <source>
        <dbReference type="ARBA" id="ARBA00023002"/>
    </source>
</evidence>
<dbReference type="GO" id="GO:0047004">
    <property type="term" value="F:UDP-N-acetylglucosamine 6-dehydrogenase activity"/>
    <property type="evidence" value="ECO:0007669"/>
    <property type="project" value="UniProtKB-EC"/>
</dbReference>
<proteinExistence type="inferred from homology"/>
<dbReference type="SUPFAM" id="SSF48179">
    <property type="entry name" value="6-phosphogluconate dehydrogenase C-terminal domain-like"/>
    <property type="match status" value="1"/>
</dbReference>
<sequence length="429" mass="47909">MSHHQRKIAVIGLGYVGLPVAVAFGLKTPVVGYDINPKRINELNRGMDVNEEVSSLLLSQAQLSLTYDPLLLQHCDFYIVTVPTPSDGAHKPDLSHLQKACELVGSQLKRNDIVVFESTVYPGATQEVCIPLLEHASKLKAGLDFSVGYSPERINPGDKIHTFSKVTKVVSALDPATLDTISEVYSSVIEADVYRAPEIKVAEAAKVIENTQRDLNIALMNELAMICERMQINTMDVINAAKTKWNFMPFQPGLVGGHCIGVDPYYLTYKAKQLGYRPEVILAGRRINDSMGKYIADQTVKQLIQLGSRVKEARVGILGLTFKENCRDLRNSKVIEVINELHSFGVEILVHDPIADKDEAQKEYDIELMNWDDMVDLDALVVCVGHQYYKTLSVDDFLDKFNANRLLMDVKSILNKDDLLHAGIQVWQL</sequence>
<feature type="domain" description="UDP-glucose/GDP-mannose dehydrogenase C-terminal" evidence="5">
    <location>
        <begin position="316"/>
        <end position="416"/>
    </location>
</feature>
<dbReference type="RefSeq" id="WP_075066244.1">
    <property type="nucleotide sequence ID" value="NZ_LKAJ02000001.1"/>
</dbReference>
<dbReference type="GO" id="GO:0000271">
    <property type="term" value="P:polysaccharide biosynthetic process"/>
    <property type="evidence" value="ECO:0007669"/>
    <property type="project" value="InterPro"/>
</dbReference>
<dbReference type="AlphaFoldDB" id="A0A0Q9YL62"/>
<dbReference type="Gene3D" id="3.40.50.720">
    <property type="entry name" value="NAD(P)-binding Rossmann-like Domain"/>
    <property type="match status" value="2"/>
</dbReference>
<evidence type="ECO:0000256" key="3">
    <source>
        <dbReference type="ARBA" id="ARBA00023027"/>
    </source>
</evidence>
<dbReference type="PANTHER" id="PTHR43491">
    <property type="entry name" value="UDP-N-ACETYL-D-MANNOSAMINE DEHYDROGENASE"/>
    <property type="match status" value="1"/>
</dbReference>
<evidence type="ECO:0000313" key="6">
    <source>
        <dbReference type="EMBL" id="KRG21446.1"/>
    </source>
</evidence>
<dbReference type="Pfam" id="PF03720">
    <property type="entry name" value="UDPG_MGDP_dh_C"/>
    <property type="match status" value="1"/>
</dbReference>